<proteinExistence type="predicted"/>
<dbReference type="AlphaFoldDB" id="J4KSY2"/>
<gene>
    <name evidence="2" type="ORF">NT02SARS_0276</name>
</gene>
<keyword evidence="1" id="KW-0812">Transmembrane</keyword>
<dbReference type="EMBL" id="JH611165">
    <property type="protein sequence ID" value="EJP73499.1"/>
    <property type="molecule type" value="Genomic_DNA"/>
</dbReference>
<protein>
    <submittedName>
        <fullName evidence="2">Dpse-PA</fullName>
    </submittedName>
</protein>
<evidence type="ECO:0000256" key="1">
    <source>
        <dbReference type="SAM" id="Phobius"/>
    </source>
</evidence>
<sequence length="72" mass="7256">MDNAMRMIGDLVKSLTSILVGVVGLGVVAGVVFGDTWFFGDVLGNLVGLIQSLGDAGLVGLLAAAILIGLLK</sequence>
<accession>J4KSY2</accession>
<reference evidence="2 3" key="1">
    <citation type="journal article" date="2012" name="ISME J.">
        <title>Genomic insights to SAR86, an abundant and uncultivated marine bacterial lineage.</title>
        <authorList>
            <person name="Dupont C.L."/>
            <person name="Rusch D.B."/>
            <person name="Yooseph S."/>
            <person name="Lombardo M.J."/>
            <person name="Richter R.A."/>
            <person name="Valas R."/>
            <person name="Novotny M."/>
            <person name="Yee-Greenbaum J."/>
            <person name="Selengut J.D."/>
            <person name="Haft D.H."/>
            <person name="Halpern A.L."/>
            <person name="Lasken R.S."/>
            <person name="Nealson K."/>
            <person name="Friedman R."/>
            <person name="Venter J.C."/>
        </authorList>
    </citation>
    <scope>NUCLEOTIDE SEQUENCE [LARGE SCALE GENOMIC DNA]</scope>
</reference>
<keyword evidence="1" id="KW-0472">Membrane</keyword>
<keyword evidence="1" id="KW-1133">Transmembrane helix</keyword>
<feature type="transmembrane region" description="Helical" evidence="1">
    <location>
        <begin position="12"/>
        <end position="34"/>
    </location>
</feature>
<name>J4KSY2_9GAMM</name>
<dbReference type="HOGENOM" id="CLU_201938_0_0_6"/>
<evidence type="ECO:0000313" key="2">
    <source>
        <dbReference type="EMBL" id="EJP73499.1"/>
    </source>
</evidence>
<evidence type="ECO:0000313" key="3">
    <source>
        <dbReference type="Proteomes" id="UP000010116"/>
    </source>
</evidence>
<feature type="transmembrane region" description="Helical" evidence="1">
    <location>
        <begin position="46"/>
        <end position="71"/>
    </location>
</feature>
<dbReference type="Proteomes" id="UP000010116">
    <property type="component" value="Unassembled WGS sequence"/>
</dbReference>
<organism evidence="2 3">
    <name type="scientific">SAR86 cluster bacterium SAR86B</name>
    <dbReference type="NCBI Taxonomy" id="1123867"/>
    <lineage>
        <taxon>Bacteria</taxon>
        <taxon>Pseudomonadati</taxon>
        <taxon>Pseudomonadota</taxon>
        <taxon>Gammaproteobacteria</taxon>
        <taxon>SAR86 cluster</taxon>
    </lineage>
</organism>